<dbReference type="InterPro" id="IPR001865">
    <property type="entry name" value="Ribosomal_uS2"/>
</dbReference>
<dbReference type="KEGG" id="bgt:106079572"/>
<comment type="similarity">
    <text evidence="1">Belongs to the universal ribosomal protein uS2 family.</text>
</comment>
<gene>
    <name evidence="2" type="primary">106079572</name>
</gene>
<dbReference type="VEuPathDB" id="VectorBase:BGLAX_052524"/>
<dbReference type="Pfam" id="PF00318">
    <property type="entry name" value="Ribosomal_S2"/>
    <property type="match status" value="2"/>
</dbReference>
<dbReference type="OrthoDB" id="2320368at2759"/>
<dbReference type="Proteomes" id="UP000076420">
    <property type="component" value="Unassembled WGS sequence"/>
</dbReference>
<dbReference type="AlphaFoldDB" id="A0A2C9K375"/>
<accession>A0A2C9K375</accession>
<dbReference type="PRINTS" id="PR00395">
    <property type="entry name" value="RIBOSOMALS2"/>
</dbReference>
<evidence type="ECO:0000313" key="3">
    <source>
        <dbReference type="Proteomes" id="UP000076420"/>
    </source>
</evidence>
<dbReference type="InterPro" id="IPR005706">
    <property type="entry name" value="Ribosomal_uS2_bac/mit/plastid"/>
</dbReference>
<dbReference type="SUPFAM" id="SSF52313">
    <property type="entry name" value="Ribosomal protein S2"/>
    <property type="match status" value="1"/>
</dbReference>
<proteinExistence type="inferred from homology"/>
<dbReference type="EnsemblMetazoa" id="BGLB012375-RB">
    <property type="protein sequence ID" value="BGLB012375-PB"/>
    <property type="gene ID" value="BGLB012375"/>
</dbReference>
<evidence type="ECO:0008006" key="4">
    <source>
        <dbReference type="Google" id="ProtNLM"/>
    </source>
</evidence>
<reference evidence="2" key="1">
    <citation type="submission" date="2020-05" db="UniProtKB">
        <authorList>
            <consortium name="EnsemblMetazoa"/>
        </authorList>
    </citation>
    <scope>IDENTIFICATION</scope>
    <source>
        <strain evidence="2">BB02</strain>
    </source>
</reference>
<dbReference type="PANTHER" id="PTHR12534">
    <property type="entry name" value="30S RIBOSOMAL PROTEIN S2 PROKARYOTIC AND ORGANELLAR"/>
    <property type="match status" value="1"/>
</dbReference>
<organism evidence="2 3">
    <name type="scientific">Biomphalaria glabrata</name>
    <name type="common">Bloodfluke planorb</name>
    <name type="synonym">Freshwater snail</name>
    <dbReference type="NCBI Taxonomy" id="6526"/>
    <lineage>
        <taxon>Eukaryota</taxon>
        <taxon>Metazoa</taxon>
        <taxon>Spiralia</taxon>
        <taxon>Lophotrochozoa</taxon>
        <taxon>Mollusca</taxon>
        <taxon>Gastropoda</taxon>
        <taxon>Heterobranchia</taxon>
        <taxon>Euthyneura</taxon>
        <taxon>Panpulmonata</taxon>
        <taxon>Hygrophila</taxon>
        <taxon>Lymnaeoidea</taxon>
        <taxon>Planorbidae</taxon>
        <taxon>Biomphalaria</taxon>
    </lineage>
</organism>
<dbReference type="STRING" id="6526.A0A2C9K375"/>
<dbReference type="GO" id="GO:0006412">
    <property type="term" value="P:translation"/>
    <property type="evidence" value="ECO:0007669"/>
    <property type="project" value="InterPro"/>
</dbReference>
<dbReference type="GO" id="GO:0005763">
    <property type="term" value="C:mitochondrial small ribosomal subunit"/>
    <property type="evidence" value="ECO:0007669"/>
    <property type="project" value="TreeGrafter"/>
</dbReference>
<dbReference type="PANTHER" id="PTHR12534:SF0">
    <property type="entry name" value="SMALL RIBOSOMAL SUBUNIT PROTEIN US2M"/>
    <property type="match status" value="1"/>
</dbReference>
<name>A0A2C9K375_BIOGL</name>
<evidence type="ECO:0000313" key="2">
    <source>
        <dbReference type="EnsemblMetazoa" id="BGLB012375-PB"/>
    </source>
</evidence>
<dbReference type="CDD" id="cd01425">
    <property type="entry name" value="RPS2"/>
    <property type="match status" value="1"/>
</dbReference>
<dbReference type="InterPro" id="IPR023591">
    <property type="entry name" value="Ribosomal_uS2_flav_dom_sf"/>
</dbReference>
<dbReference type="VEuPathDB" id="VectorBase:BGLB012375"/>
<dbReference type="GO" id="GO:0003735">
    <property type="term" value="F:structural constituent of ribosome"/>
    <property type="evidence" value="ECO:0007669"/>
    <property type="project" value="InterPro"/>
</dbReference>
<dbReference type="Gene3D" id="3.40.50.10490">
    <property type="entry name" value="Glucose-6-phosphate isomerase like protein, domain 1"/>
    <property type="match status" value="1"/>
</dbReference>
<protein>
    <recommendedName>
        <fullName evidence="4">28S ribosomal protein S2, mitochondrial</fullName>
    </recommendedName>
</protein>
<dbReference type="HAMAP" id="MF_00291_B">
    <property type="entry name" value="Ribosomal_uS2_B"/>
    <property type="match status" value="1"/>
</dbReference>
<evidence type="ECO:0000256" key="1">
    <source>
        <dbReference type="ARBA" id="ARBA00006242"/>
    </source>
</evidence>
<sequence>MAASLRKALISWQWQNCLRSRQVAKKCVQNQISAFSSCSSLHVEVQLQGVPQNLVEAKGETQTQLDIALQHKDYFGLKHLVTLRDLFNARVHYGHNAGLRHESMTPYIYGCRQGTDIIDLEQTLSLLEQALNVCAHIVYRGGMVLFVCRNLQFLPWVEKTVRELGEYAHCRPWKRGIFTNAANIFNTLPIYPELCIFLGTQDTVFETHRAVVESNKLLIPSIGILDTNTDCASLITYPIPGNDDSPESLALYLHLFKTAILKAKEKRKQDGIVS</sequence>